<evidence type="ECO:0000313" key="2">
    <source>
        <dbReference type="EMBL" id="KAF6034405.1"/>
    </source>
</evidence>
<gene>
    <name evidence="2" type="ORF">EB796_007288</name>
</gene>
<feature type="compositionally biased region" description="Polar residues" evidence="1">
    <location>
        <begin position="257"/>
        <end position="270"/>
    </location>
</feature>
<feature type="region of interest" description="Disordered" evidence="1">
    <location>
        <begin position="171"/>
        <end position="200"/>
    </location>
</feature>
<feature type="region of interest" description="Disordered" evidence="1">
    <location>
        <begin position="221"/>
        <end position="270"/>
    </location>
</feature>
<evidence type="ECO:0000313" key="3">
    <source>
        <dbReference type="Proteomes" id="UP000593567"/>
    </source>
</evidence>
<comment type="caution">
    <text evidence="2">The sequence shown here is derived from an EMBL/GenBank/DDBJ whole genome shotgun (WGS) entry which is preliminary data.</text>
</comment>
<feature type="compositionally biased region" description="Polar residues" evidence="1">
    <location>
        <begin position="221"/>
        <end position="232"/>
    </location>
</feature>
<dbReference type="Proteomes" id="UP000593567">
    <property type="component" value="Unassembled WGS sequence"/>
</dbReference>
<evidence type="ECO:0000256" key="1">
    <source>
        <dbReference type="SAM" id="MobiDB-lite"/>
    </source>
</evidence>
<feature type="region of interest" description="Disordered" evidence="1">
    <location>
        <begin position="22"/>
        <end position="65"/>
    </location>
</feature>
<protein>
    <submittedName>
        <fullName evidence="2">Uncharacterized protein</fullName>
    </submittedName>
</protein>
<proteinExistence type="predicted"/>
<feature type="compositionally biased region" description="Polar residues" evidence="1">
    <location>
        <begin position="178"/>
        <end position="188"/>
    </location>
</feature>
<dbReference type="EMBL" id="VXIV02001083">
    <property type="protein sequence ID" value="KAF6034405.1"/>
    <property type="molecule type" value="Genomic_DNA"/>
</dbReference>
<sequence length="304" mass="33177">MLTRTEFSYCCTSRLEHYNRHKKFESDRKTKKQIKDKPPKLTRSSATDGLESPTETSGLVLNSPNIADIESTTPTETVQHILSTPVTSQPTCTYPECAAEQEDILEQEDALEQEDIVYTSADELHVHHSIPLISSITLPQQILSQHSLDAAQSADTSCPIFPAAFSSSSAETDPCVGSTFSEGTPSSSVEEDKITPVSVDKQKSAASDTFYFSCEEEFVTPETSFTSDQPSLTMPPISSASRPTSPATLPSTSTTLHNNSEVFQNSSPNVSTGSFSPPYYASCAPYYPCCAPYYPCCALYYPSY</sequence>
<organism evidence="2 3">
    <name type="scientific">Bugula neritina</name>
    <name type="common">Brown bryozoan</name>
    <name type="synonym">Sertularia neritina</name>
    <dbReference type="NCBI Taxonomy" id="10212"/>
    <lineage>
        <taxon>Eukaryota</taxon>
        <taxon>Metazoa</taxon>
        <taxon>Spiralia</taxon>
        <taxon>Lophotrochozoa</taxon>
        <taxon>Bryozoa</taxon>
        <taxon>Gymnolaemata</taxon>
        <taxon>Cheilostomatida</taxon>
        <taxon>Flustrina</taxon>
        <taxon>Buguloidea</taxon>
        <taxon>Bugulidae</taxon>
        <taxon>Bugula</taxon>
    </lineage>
</organism>
<feature type="compositionally biased region" description="Polar residues" evidence="1">
    <location>
        <begin position="42"/>
        <end position="65"/>
    </location>
</feature>
<name>A0A7J7K881_BUGNE</name>
<reference evidence="2" key="1">
    <citation type="submission" date="2020-06" db="EMBL/GenBank/DDBJ databases">
        <title>Draft genome of Bugula neritina, a colonial animal packing powerful symbionts and potential medicines.</title>
        <authorList>
            <person name="Rayko M."/>
        </authorList>
    </citation>
    <scope>NUCLEOTIDE SEQUENCE [LARGE SCALE GENOMIC DNA]</scope>
    <source>
        <strain evidence="2">Kwan_BN1</strain>
    </source>
</reference>
<keyword evidence="3" id="KW-1185">Reference proteome</keyword>
<feature type="compositionally biased region" description="Low complexity" evidence="1">
    <location>
        <begin position="235"/>
        <end position="256"/>
    </location>
</feature>
<dbReference type="AlphaFoldDB" id="A0A7J7K881"/>
<accession>A0A7J7K881</accession>
<feature type="compositionally biased region" description="Basic and acidic residues" evidence="1">
    <location>
        <begin position="22"/>
        <end position="39"/>
    </location>
</feature>